<feature type="domain" description="Type I restriction modification DNA specificity" evidence="5">
    <location>
        <begin position="220"/>
        <end position="376"/>
    </location>
</feature>
<gene>
    <name evidence="6" type="ORF">SSUR61_0615</name>
</gene>
<reference evidence="6 7" key="1">
    <citation type="submission" date="2011-03" db="EMBL/GenBank/DDBJ databases">
        <title>Deep-sequencing identification of multiple resistance mechanism for the high antibiotic-resistance strain Streptococcus suis R61.</title>
        <authorList>
            <person name="Hu P."/>
            <person name="Yang M."/>
            <person name="Jin M."/>
            <person name="Xiao J."/>
        </authorList>
    </citation>
    <scope>NUCLEOTIDE SEQUENCE [LARGE SCALE GENOMIC DNA]</scope>
    <source>
        <strain evidence="6 7">R61</strain>
    </source>
</reference>
<dbReference type="REBASE" id="440920">
    <property type="entry name" value="S.Ssu61ORF612P"/>
</dbReference>
<evidence type="ECO:0000313" key="7">
    <source>
        <dbReference type="Proteomes" id="UP000004014"/>
    </source>
</evidence>
<dbReference type="AlphaFoldDB" id="A0AA87F9Z6"/>
<dbReference type="PANTHER" id="PTHR30408">
    <property type="entry name" value="TYPE-1 RESTRICTION ENZYME ECOKI SPECIFICITY PROTEIN"/>
    <property type="match status" value="1"/>
</dbReference>
<dbReference type="Proteomes" id="UP000004014">
    <property type="component" value="Unassembled WGS sequence"/>
</dbReference>
<dbReference type="SUPFAM" id="SSF116734">
    <property type="entry name" value="DNA methylase specificity domain"/>
    <property type="match status" value="2"/>
</dbReference>
<dbReference type="Gene3D" id="1.10.287.1120">
    <property type="entry name" value="Bipartite methylase S protein"/>
    <property type="match status" value="1"/>
</dbReference>
<sequence length="388" mass="43902">MKTNNNIPAYRFQGYTDAWELRKLGEYSTLITKGTTPRDKSGIGVVNFVKVENLVNGDIIPLQKIQLEEHEGYLKRSQLIENDILFSIAGTLGRTAIVKKSILPANTNQALSIIRGYEFDRNFLVTILRGVVVREFIKKNPTIGAQPNLSLEQVSNLCFLTPCSEEQSAIGTFFSTLDQQITLHQRKLDTLKEQKKTYLKLLFPAKGQTKPVLRFRGFEDDWEEVKLGELCDIRTGKLDANAMVENGEYDFYTSGIKKYRIDVAEFEGPAITIAGNGATVGYMHLADGKFNAYQRTYVLTNFKVDRSYIFSEIAKKLPIKIQQEARTGNIPYIVLSMLTELSISLPSLPEQEAIGTFFQTLDQEIAQVEDKLASLKEMKKTLLRKLFV</sequence>
<comment type="caution">
    <text evidence="6">The sequence shown here is derived from an EMBL/GenBank/DDBJ whole genome shotgun (WGS) entry which is preliminary data.</text>
</comment>
<dbReference type="InterPro" id="IPR052021">
    <property type="entry name" value="Type-I_RS_S_subunit"/>
</dbReference>
<dbReference type="EMBL" id="AEYY01000017">
    <property type="protein sequence ID" value="EHC03364.1"/>
    <property type="molecule type" value="Genomic_DNA"/>
</dbReference>
<dbReference type="PANTHER" id="PTHR30408:SF12">
    <property type="entry name" value="TYPE I RESTRICTION ENZYME MJAVIII SPECIFICITY SUBUNIT"/>
    <property type="match status" value="1"/>
</dbReference>
<dbReference type="GO" id="GO:0003677">
    <property type="term" value="F:DNA binding"/>
    <property type="evidence" value="ECO:0007669"/>
    <property type="project" value="UniProtKB-KW"/>
</dbReference>
<evidence type="ECO:0000256" key="4">
    <source>
        <dbReference type="SAM" id="Coils"/>
    </source>
</evidence>
<accession>A0AA87F9Z6</accession>
<comment type="similarity">
    <text evidence="1">Belongs to the type-I restriction system S methylase family.</text>
</comment>
<dbReference type="RefSeq" id="WP_002940490.1">
    <property type="nucleotide sequence ID" value="NZ_AEYY01000017.1"/>
</dbReference>
<dbReference type="Gene3D" id="3.90.220.20">
    <property type="entry name" value="DNA methylase specificity domains"/>
    <property type="match status" value="2"/>
</dbReference>
<evidence type="ECO:0000256" key="2">
    <source>
        <dbReference type="ARBA" id="ARBA00022747"/>
    </source>
</evidence>
<keyword evidence="4" id="KW-0175">Coiled coil</keyword>
<evidence type="ECO:0000313" key="6">
    <source>
        <dbReference type="EMBL" id="EHC03364.1"/>
    </source>
</evidence>
<dbReference type="InterPro" id="IPR044946">
    <property type="entry name" value="Restrct_endonuc_typeI_TRD_sf"/>
</dbReference>
<dbReference type="Pfam" id="PF01420">
    <property type="entry name" value="Methylase_S"/>
    <property type="match status" value="2"/>
</dbReference>
<name>A0AA87F9Z6_STRSU</name>
<proteinExistence type="inferred from homology"/>
<keyword evidence="3" id="KW-0238">DNA-binding</keyword>
<keyword evidence="2" id="KW-0680">Restriction system</keyword>
<dbReference type="InterPro" id="IPR000055">
    <property type="entry name" value="Restrct_endonuc_typeI_TRD"/>
</dbReference>
<dbReference type="GO" id="GO:0009307">
    <property type="term" value="P:DNA restriction-modification system"/>
    <property type="evidence" value="ECO:0007669"/>
    <property type="project" value="UniProtKB-KW"/>
</dbReference>
<feature type="coiled-coil region" evidence="4">
    <location>
        <begin position="358"/>
        <end position="385"/>
    </location>
</feature>
<evidence type="ECO:0000256" key="1">
    <source>
        <dbReference type="ARBA" id="ARBA00010923"/>
    </source>
</evidence>
<protein>
    <submittedName>
        <fullName evidence="6">HsdS subunit</fullName>
    </submittedName>
</protein>
<feature type="domain" description="Type I restriction modification DNA specificity" evidence="5">
    <location>
        <begin position="18"/>
        <end position="192"/>
    </location>
</feature>
<organism evidence="6 7">
    <name type="scientific">Streptococcus suis R61</name>
    <dbReference type="NCBI Taxonomy" id="996306"/>
    <lineage>
        <taxon>Bacteria</taxon>
        <taxon>Bacillati</taxon>
        <taxon>Bacillota</taxon>
        <taxon>Bacilli</taxon>
        <taxon>Lactobacillales</taxon>
        <taxon>Streptococcaceae</taxon>
        <taxon>Streptococcus</taxon>
    </lineage>
</organism>
<evidence type="ECO:0000259" key="5">
    <source>
        <dbReference type="Pfam" id="PF01420"/>
    </source>
</evidence>
<dbReference type="CDD" id="cd17246">
    <property type="entry name" value="RMtype1_S_SonII-TRD2-CR2_like"/>
    <property type="match status" value="1"/>
</dbReference>
<evidence type="ECO:0000256" key="3">
    <source>
        <dbReference type="ARBA" id="ARBA00023125"/>
    </source>
</evidence>